<dbReference type="AlphaFoldDB" id="A0A5M9N1W9"/>
<dbReference type="VEuPathDB" id="FungiDB:EYZ11_013433"/>
<dbReference type="InterPro" id="IPR001810">
    <property type="entry name" value="F-box_dom"/>
</dbReference>
<gene>
    <name evidence="2" type="ORF">ATNIH1004_000031</name>
</gene>
<dbReference type="OrthoDB" id="4449513at2759"/>
<evidence type="ECO:0000313" key="2">
    <source>
        <dbReference type="EMBL" id="KAA8651153.1"/>
    </source>
</evidence>
<dbReference type="GeneID" id="54322733"/>
<reference evidence="2 3" key="1">
    <citation type="submission" date="2019-08" db="EMBL/GenBank/DDBJ databases">
        <title>The genome sequence of a newly discovered highly antifungal drug resistant Aspergillus species, Aspergillus tanneri NIH 1004.</title>
        <authorList>
            <person name="Mounaud S."/>
            <person name="Singh I."/>
            <person name="Joardar V."/>
            <person name="Pakala S."/>
            <person name="Pakala S."/>
            <person name="Venepally P."/>
            <person name="Chung J.K."/>
            <person name="Losada L."/>
            <person name="Nierman W.C."/>
        </authorList>
    </citation>
    <scope>NUCLEOTIDE SEQUENCE [LARGE SCALE GENOMIC DNA]</scope>
    <source>
        <strain evidence="2 3">NIH1004</strain>
    </source>
</reference>
<dbReference type="PROSITE" id="PS50181">
    <property type="entry name" value="FBOX"/>
    <property type="match status" value="1"/>
</dbReference>
<dbReference type="EMBL" id="QUQM01000002">
    <property type="protein sequence ID" value="KAA8651153.1"/>
    <property type="molecule type" value="Genomic_DNA"/>
</dbReference>
<protein>
    <recommendedName>
        <fullName evidence="1">F-box domain-containing protein</fullName>
    </recommendedName>
</protein>
<dbReference type="RefSeq" id="XP_033430514.1">
    <property type="nucleotide sequence ID" value="XM_033564757.1"/>
</dbReference>
<name>A0A5M9N1W9_9EURO</name>
<comment type="caution">
    <text evidence="2">The sequence shown here is derived from an EMBL/GenBank/DDBJ whole genome shotgun (WGS) entry which is preliminary data.</text>
</comment>
<evidence type="ECO:0000313" key="3">
    <source>
        <dbReference type="Proteomes" id="UP000324241"/>
    </source>
</evidence>
<sequence length="450" mass="51572">MAAPSLPPEIIAQILSYVAPESLAPYASINALWQVIVERQTFSVLNITTAGLSDLRHIITPRRYSLVRKIYLKITLAEYSVAERVQVETDEDRSRNNQAFTETICTLFNILSSWSTNGEYEPSIQLIISNVSPSDFTEDSNRSYRRLLGMKQPGMDILYWRYMSSYVELLKPTEELPSVGVISDLVVNRGIGRNIAPATVSKLISRLPRLRILTARLSDNERKDEKLRDRLRNEFAISLVLWPLSLKCLYLDYPGEAPRDADFPPLKRSKPGADAFCITFRQLSQQLKIIHLDGIMVGPELFWPQDDNKQPYWPNLTYFHLTYAASTPSGEWLFERDPRCPEYNFDRNPENLYMRPPMDDAPQDEFPDDYRTAPSPILNRLYIAAAYAARHMPKLETMSLVGQVQAGLNGLLGQNILQCEIKHEFYYEREQGRNIVENDSTRPNIVQNTG</sequence>
<evidence type="ECO:0000259" key="1">
    <source>
        <dbReference type="PROSITE" id="PS50181"/>
    </source>
</evidence>
<dbReference type="Proteomes" id="UP000324241">
    <property type="component" value="Unassembled WGS sequence"/>
</dbReference>
<accession>A0A5M9N1W9</accession>
<feature type="domain" description="F-box" evidence="1">
    <location>
        <begin position="1"/>
        <end position="45"/>
    </location>
</feature>
<proteinExistence type="predicted"/>
<organism evidence="2 3">
    <name type="scientific">Aspergillus tanneri</name>
    <dbReference type="NCBI Taxonomy" id="1220188"/>
    <lineage>
        <taxon>Eukaryota</taxon>
        <taxon>Fungi</taxon>
        <taxon>Dikarya</taxon>
        <taxon>Ascomycota</taxon>
        <taxon>Pezizomycotina</taxon>
        <taxon>Eurotiomycetes</taxon>
        <taxon>Eurotiomycetidae</taxon>
        <taxon>Eurotiales</taxon>
        <taxon>Aspergillaceae</taxon>
        <taxon>Aspergillus</taxon>
        <taxon>Aspergillus subgen. Circumdati</taxon>
    </lineage>
</organism>
<dbReference type="VEuPathDB" id="FungiDB:EYZ11_012288"/>